<comment type="caution">
    <text evidence="1">The sequence shown here is derived from an EMBL/GenBank/DDBJ whole genome shotgun (WGS) entry which is preliminary data.</text>
</comment>
<name>A0ABV8LPU3_9ACTN</name>
<dbReference type="EMBL" id="JBHSAY010000009">
    <property type="protein sequence ID" value="MFC4132553.1"/>
    <property type="molecule type" value="Genomic_DNA"/>
</dbReference>
<proteinExistence type="predicted"/>
<protein>
    <submittedName>
        <fullName evidence="1">Uncharacterized protein</fullName>
    </submittedName>
</protein>
<keyword evidence="2" id="KW-1185">Reference proteome</keyword>
<reference evidence="2" key="1">
    <citation type="journal article" date="2019" name="Int. J. Syst. Evol. Microbiol.">
        <title>The Global Catalogue of Microorganisms (GCM) 10K type strain sequencing project: providing services to taxonomists for standard genome sequencing and annotation.</title>
        <authorList>
            <consortium name="The Broad Institute Genomics Platform"/>
            <consortium name="The Broad Institute Genome Sequencing Center for Infectious Disease"/>
            <person name="Wu L."/>
            <person name="Ma J."/>
        </authorList>
    </citation>
    <scope>NUCLEOTIDE SEQUENCE [LARGE SCALE GENOMIC DNA]</scope>
    <source>
        <strain evidence="2">CGMCC 4.7289</strain>
    </source>
</reference>
<evidence type="ECO:0000313" key="1">
    <source>
        <dbReference type="EMBL" id="MFC4132553.1"/>
    </source>
</evidence>
<dbReference type="RefSeq" id="WP_253753045.1">
    <property type="nucleotide sequence ID" value="NZ_JAMZDZ010000001.1"/>
</dbReference>
<evidence type="ECO:0000313" key="2">
    <source>
        <dbReference type="Proteomes" id="UP001595816"/>
    </source>
</evidence>
<organism evidence="1 2">
    <name type="scientific">Hamadaea flava</name>
    <dbReference type="NCBI Taxonomy" id="1742688"/>
    <lineage>
        <taxon>Bacteria</taxon>
        <taxon>Bacillati</taxon>
        <taxon>Actinomycetota</taxon>
        <taxon>Actinomycetes</taxon>
        <taxon>Micromonosporales</taxon>
        <taxon>Micromonosporaceae</taxon>
        <taxon>Hamadaea</taxon>
    </lineage>
</organism>
<dbReference type="Proteomes" id="UP001595816">
    <property type="component" value="Unassembled WGS sequence"/>
</dbReference>
<gene>
    <name evidence="1" type="ORF">ACFOZ4_18240</name>
</gene>
<accession>A0ABV8LPU3</accession>
<sequence>MKTISKWGDRLLSRALGTGTAGACVPEHGNSCSYWKSDGHCSSGVFFQTYCSGGTISCTGSCSGASCVSKKRGAC</sequence>